<evidence type="ECO:0000256" key="4">
    <source>
        <dbReference type="ARBA" id="ARBA00022679"/>
    </source>
</evidence>
<name>A0A8B8ERD5_CRAVI</name>
<evidence type="ECO:0000256" key="9">
    <source>
        <dbReference type="ARBA" id="ARBA00023136"/>
    </source>
</evidence>
<evidence type="ECO:0000313" key="15">
    <source>
        <dbReference type="RefSeq" id="XP_022342509.1"/>
    </source>
</evidence>
<evidence type="ECO:0000256" key="2">
    <source>
        <dbReference type="ARBA" id="ARBA00008661"/>
    </source>
</evidence>
<evidence type="ECO:0000313" key="12">
    <source>
        <dbReference type="RefSeq" id="XP_022342506.1"/>
    </source>
</evidence>
<keyword evidence="5" id="KW-0812">Transmembrane</keyword>
<evidence type="ECO:0000313" key="11">
    <source>
        <dbReference type="Proteomes" id="UP000694844"/>
    </source>
</evidence>
<evidence type="ECO:0000313" key="13">
    <source>
        <dbReference type="RefSeq" id="XP_022342507.1"/>
    </source>
</evidence>
<dbReference type="GO" id="GO:0006493">
    <property type="term" value="P:protein O-linked glycosylation"/>
    <property type="evidence" value="ECO:0007669"/>
    <property type="project" value="TreeGrafter"/>
</dbReference>
<sequence>MRLTKVRWKTLGFLTGTIFLCTLISYRGNQSDLSVEFDFPNSVCNDSENDVYVRHFYLHNNPNNRNHSYSLRAKNPFHIQNPGLCFDEHSLDFLILINTEPNHFLRRKVTRTTWGNVNLPDYQKYGNFKILFLVGKSSSKKIQRAVEKEAIKYGDILQGRFSEAANNMPQKALMGLRWIAEYCLKAKMVIRVEDTVLLNMFEILQEYKPKYTCTKNLMMCKFVKQRIKFMDHENLKKMKLNPTINHCNGKAVMMTRDMVISLYHAAPHMTPYWSDDVYIYGMLPAQIQEKTLKSLKLFEENSERAIDCYETNLNNCGLVAIDTQTRSHHNILWSHIKHYFA</sequence>
<dbReference type="InterPro" id="IPR002659">
    <property type="entry name" value="Glyco_trans_31"/>
</dbReference>
<keyword evidence="8 10" id="KW-0333">Golgi apparatus</keyword>
<evidence type="ECO:0000256" key="1">
    <source>
        <dbReference type="ARBA" id="ARBA00004323"/>
    </source>
</evidence>
<dbReference type="GeneID" id="111136153"/>
<dbReference type="AlphaFoldDB" id="A0A8B8ERD5"/>
<comment type="similarity">
    <text evidence="2 10">Belongs to the glycosyltransferase 31 family.</text>
</comment>
<protein>
    <recommendedName>
        <fullName evidence="10">Hexosyltransferase</fullName>
        <ecNumber evidence="10">2.4.1.-</ecNumber>
    </recommendedName>
</protein>
<accession>A0A8B8ERD5</accession>
<keyword evidence="9" id="KW-0472">Membrane</keyword>
<evidence type="ECO:0000313" key="14">
    <source>
        <dbReference type="RefSeq" id="XP_022342508.1"/>
    </source>
</evidence>
<keyword evidence="6" id="KW-0735">Signal-anchor</keyword>
<keyword evidence="3 10" id="KW-0328">Glycosyltransferase</keyword>
<dbReference type="EC" id="2.4.1.-" evidence="10"/>
<dbReference type="PANTHER" id="PTHR11214">
    <property type="entry name" value="BETA-1,3-N-ACETYLGLUCOSAMINYLTRANSFERASE"/>
    <property type="match status" value="1"/>
</dbReference>
<dbReference type="KEGG" id="cvn:111136153"/>
<dbReference type="Pfam" id="PF01762">
    <property type="entry name" value="Galactosyl_T"/>
    <property type="match status" value="1"/>
</dbReference>
<dbReference type="GO" id="GO:0000139">
    <property type="term" value="C:Golgi membrane"/>
    <property type="evidence" value="ECO:0007669"/>
    <property type="project" value="UniProtKB-SubCell"/>
</dbReference>
<evidence type="ECO:0000256" key="10">
    <source>
        <dbReference type="RuleBase" id="RU363063"/>
    </source>
</evidence>
<comment type="subcellular location">
    <subcellularLocation>
        <location evidence="1 10">Golgi apparatus membrane</location>
        <topology evidence="1 10">Single-pass type II membrane protein</topology>
    </subcellularLocation>
</comment>
<reference evidence="12 13" key="1">
    <citation type="submission" date="2025-04" db="UniProtKB">
        <authorList>
            <consortium name="RefSeq"/>
        </authorList>
    </citation>
    <scope>IDENTIFICATION</scope>
    <source>
        <tissue evidence="12 13">Whole sample</tissue>
    </source>
</reference>
<dbReference type="PANTHER" id="PTHR11214:SF376">
    <property type="entry name" value="HEXOSYLTRANSFERASE"/>
    <property type="match status" value="1"/>
</dbReference>
<dbReference type="Proteomes" id="UP000694844">
    <property type="component" value="Chromosome 5"/>
</dbReference>
<evidence type="ECO:0000256" key="6">
    <source>
        <dbReference type="ARBA" id="ARBA00022968"/>
    </source>
</evidence>
<gene>
    <name evidence="12 13 14 15" type="primary">LOC111136153</name>
</gene>
<keyword evidence="7" id="KW-1133">Transmembrane helix</keyword>
<dbReference type="RefSeq" id="XP_022342506.1">
    <property type="nucleotide sequence ID" value="XM_022486798.1"/>
</dbReference>
<dbReference type="RefSeq" id="XP_022342508.1">
    <property type="nucleotide sequence ID" value="XM_022486800.1"/>
</dbReference>
<dbReference type="OrthoDB" id="6078243at2759"/>
<dbReference type="RefSeq" id="XP_022342507.1">
    <property type="nucleotide sequence ID" value="XM_022486799.1"/>
</dbReference>
<dbReference type="GO" id="GO:0016758">
    <property type="term" value="F:hexosyltransferase activity"/>
    <property type="evidence" value="ECO:0007669"/>
    <property type="project" value="InterPro"/>
</dbReference>
<keyword evidence="4" id="KW-0808">Transferase</keyword>
<evidence type="ECO:0000256" key="7">
    <source>
        <dbReference type="ARBA" id="ARBA00022989"/>
    </source>
</evidence>
<dbReference type="RefSeq" id="XP_022342509.1">
    <property type="nucleotide sequence ID" value="XM_022486801.1"/>
</dbReference>
<keyword evidence="11" id="KW-1185">Reference proteome</keyword>
<organism evidence="11 12">
    <name type="scientific">Crassostrea virginica</name>
    <name type="common">Eastern oyster</name>
    <dbReference type="NCBI Taxonomy" id="6565"/>
    <lineage>
        <taxon>Eukaryota</taxon>
        <taxon>Metazoa</taxon>
        <taxon>Spiralia</taxon>
        <taxon>Lophotrochozoa</taxon>
        <taxon>Mollusca</taxon>
        <taxon>Bivalvia</taxon>
        <taxon>Autobranchia</taxon>
        <taxon>Pteriomorphia</taxon>
        <taxon>Ostreida</taxon>
        <taxon>Ostreoidea</taxon>
        <taxon>Ostreidae</taxon>
        <taxon>Crassostrea</taxon>
    </lineage>
</organism>
<evidence type="ECO:0000256" key="5">
    <source>
        <dbReference type="ARBA" id="ARBA00022692"/>
    </source>
</evidence>
<proteinExistence type="inferred from homology"/>
<evidence type="ECO:0000256" key="3">
    <source>
        <dbReference type="ARBA" id="ARBA00022676"/>
    </source>
</evidence>
<evidence type="ECO:0000256" key="8">
    <source>
        <dbReference type="ARBA" id="ARBA00023034"/>
    </source>
</evidence>